<dbReference type="EMBL" id="RAPN01000001">
    <property type="protein sequence ID" value="RKD89986.1"/>
    <property type="molecule type" value="Genomic_DNA"/>
</dbReference>
<protein>
    <submittedName>
        <fullName evidence="1">Uncharacterized protein</fullName>
    </submittedName>
</protein>
<comment type="caution">
    <text evidence="1">The sequence shown here is derived from an EMBL/GenBank/DDBJ whole genome shotgun (WGS) entry which is preliminary data.</text>
</comment>
<gene>
    <name evidence="1" type="ORF">BC643_0320</name>
</gene>
<evidence type="ECO:0000313" key="2">
    <source>
        <dbReference type="Proteomes" id="UP000283387"/>
    </source>
</evidence>
<keyword evidence="2" id="KW-1185">Reference proteome</keyword>
<accession>A0A419W3D3</accession>
<dbReference type="AlphaFoldDB" id="A0A419W3D3"/>
<name>A0A419W3D3_9BACT</name>
<reference evidence="1 2" key="1">
    <citation type="submission" date="2018-09" db="EMBL/GenBank/DDBJ databases">
        <title>Genomic Encyclopedia of Archaeal and Bacterial Type Strains, Phase II (KMG-II): from individual species to whole genera.</title>
        <authorList>
            <person name="Goeker M."/>
        </authorList>
    </citation>
    <scope>NUCLEOTIDE SEQUENCE [LARGE SCALE GENOMIC DNA]</scope>
    <source>
        <strain evidence="1 2">DSM 27148</strain>
    </source>
</reference>
<evidence type="ECO:0000313" key="1">
    <source>
        <dbReference type="EMBL" id="RKD89986.1"/>
    </source>
</evidence>
<dbReference type="Proteomes" id="UP000283387">
    <property type="component" value="Unassembled WGS sequence"/>
</dbReference>
<proteinExistence type="predicted"/>
<sequence length="63" mass="7592">MASLAEEKQEEYGELSFKKDFKDAPQLVVADFVRQMLKLKERHLEQHYNFQFTLDVFRPPQFV</sequence>
<organism evidence="1 2">
    <name type="scientific">Mangrovibacterium diazotrophicum</name>
    <dbReference type="NCBI Taxonomy" id="1261403"/>
    <lineage>
        <taxon>Bacteria</taxon>
        <taxon>Pseudomonadati</taxon>
        <taxon>Bacteroidota</taxon>
        <taxon>Bacteroidia</taxon>
        <taxon>Marinilabiliales</taxon>
        <taxon>Prolixibacteraceae</taxon>
        <taxon>Mangrovibacterium</taxon>
    </lineage>
</organism>